<dbReference type="AlphaFoldDB" id="A0A7Y9EJA4"/>
<dbReference type="RefSeq" id="WP_246396047.1">
    <property type="nucleotide sequence ID" value="NZ_JACCBA010000001.1"/>
</dbReference>
<accession>A0A7Y9EJA4</accession>
<gene>
    <name evidence="1" type="ORF">BJY14_004569</name>
</gene>
<proteinExistence type="predicted"/>
<organism evidence="1 2">
    <name type="scientific">Actinomadura luteofluorescens</name>
    <dbReference type="NCBI Taxonomy" id="46163"/>
    <lineage>
        <taxon>Bacteria</taxon>
        <taxon>Bacillati</taxon>
        <taxon>Actinomycetota</taxon>
        <taxon>Actinomycetes</taxon>
        <taxon>Streptosporangiales</taxon>
        <taxon>Thermomonosporaceae</taxon>
        <taxon>Actinomadura</taxon>
    </lineage>
</organism>
<evidence type="ECO:0000313" key="2">
    <source>
        <dbReference type="Proteomes" id="UP000529783"/>
    </source>
</evidence>
<dbReference type="EMBL" id="JACCBA010000001">
    <property type="protein sequence ID" value="NYD48586.1"/>
    <property type="molecule type" value="Genomic_DNA"/>
</dbReference>
<evidence type="ECO:0000313" key="1">
    <source>
        <dbReference type="EMBL" id="NYD48586.1"/>
    </source>
</evidence>
<reference evidence="1 2" key="1">
    <citation type="submission" date="2020-07" db="EMBL/GenBank/DDBJ databases">
        <title>Sequencing the genomes of 1000 actinobacteria strains.</title>
        <authorList>
            <person name="Klenk H.-P."/>
        </authorList>
    </citation>
    <scope>NUCLEOTIDE SEQUENCE [LARGE SCALE GENOMIC DNA]</scope>
    <source>
        <strain evidence="1 2">DSM 40398</strain>
    </source>
</reference>
<comment type="caution">
    <text evidence="1">The sequence shown here is derived from an EMBL/GenBank/DDBJ whole genome shotgun (WGS) entry which is preliminary data.</text>
</comment>
<sequence length="150" mass="16408">MPIITSRPPTSRAPVVGVREMVADLRLQGSGALAAEFAGRDVDLQVELAQLGRPRRVRDRLEHVRVAHQRVAERVDQVELDLQAYVGALEVELGFAQHPGQYVEAPAHLVAIPPPVLAADGDRSHVPAHVCPSLYSGGNRHKTGCPRRRR</sequence>
<dbReference type="Proteomes" id="UP000529783">
    <property type="component" value="Unassembled WGS sequence"/>
</dbReference>
<name>A0A7Y9EJA4_9ACTN</name>
<keyword evidence="2" id="KW-1185">Reference proteome</keyword>
<protein>
    <submittedName>
        <fullName evidence="1">Uncharacterized protein</fullName>
    </submittedName>
</protein>